<accession>A0ACB6Z9R2</accession>
<evidence type="ECO:0000313" key="1">
    <source>
        <dbReference type="EMBL" id="KAF9646028.1"/>
    </source>
</evidence>
<dbReference type="Proteomes" id="UP000886501">
    <property type="component" value="Unassembled WGS sequence"/>
</dbReference>
<gene>
    <name evidence="1" type="ORF">BDM02DRAFT_3119355</name>
</gene>
<organism evidence="1 2">
    <name type="scientific">Thelephora ganbajun</name>
    <name type="common">Ganba fungus</name>
    <dbReference type="NCBI Taxonomy" id="370292"/>
    <lineage>
        <taxon>Eukaryota</taxon>
        <taxon>Fungi</taxon>
        <taxon>Dikarya</taxon>
        <taxon>Basidiomycota</taxon>
        <taxon>Agaricomycotina</taxon>
        <taxon>Agaricomycetes</taxon>
        <taxon>Thelephorales</taxon>
        <taxon>Thelephoraceae</taxon>
        <taxon>Thelephora</taxon>
    </lineage>
</organism>
<comment type="caution">
    <text evidence="1">The sequence shown here is derived from an EMBL/GenBank/DDBJ whole genome shotgun (WGS) entry which is preliminary data.</text>
</comment>
<name>A0ACB6Z9R2_THEGA</name>
<dbReference type="EMBL" id="MU118070">
    <property type="protein sequence ID" value="KAF9646028.1"/>
    <property type="molecule type" value="Genomic_DNA"/>
</dbReference>
<reference evidence="1" key="1">
    <citation type="submission" date="2019-10" db="EMBL/GenBank/DDBJ databases">
        <authorList>
            <consortium name="DOE Joint Genome Institute"/>
            <person name="Kuo A."/>
            <person name="Miyauchi S."/>
            <person name="Kiss E."/>
            <person name="Drula E."/>
            <person name="Kohler A."/>
            <person name="Sanchez-Garcia M."/>
            <person name="Andreopoulos B."/>
            <person name="Barry K.W."/>
            <person name="Bonito G."/>
            <person name="Buee M."/>
            <person name="Carver A."/>
            <person name="Chen C."/>
            <person name="Cichocki N."/>
            <person name="Clum A."/>
            <person name="Culley D."/>
            <person name="Crous P.W."/>
            <person name="Fauchery L."/>
            <person name="Girlanda M."/>
            <person name="Hayes R."/>
            <person name="Keri Z."/>
            <person name="Labutti K."/>
            <person name="Lipzen A."/>
            <person name="Lombard V."/>
            <person name="Magnuson J."/>
            <person name="Maillard F."/>
            <person name="Morin E."/>
            <person name="Murat C."/>
            <person name="Nolan M."/>
            <person name="Ohm R."/>
            <person name="Pangilinan J."/>
            <person name="Pereira M."/>
            <person name="Perotto S."/>
            <person name="Peter M."/>
            <person name="Riley R."/>
            <person name="Sitrit Y."/>
            <person name="Stielow B."/>
            <person name="Szollosi G."/>
            <person name="Zifcakova L."/>
            <person name="Stursova M."/>
            <person name="Spatafora J.W."/>
            <person name="Tedersoo L."/>
            <person name="Vaario L.-M."/>
            <person name="Yamada A."/>
            <person name="Yan M."/>
            <person name="Wang P."/>
            <person name="Xu J."/>
            <person name="Bruns T."/>
            <person name="Baldrian P."/>
            <person name="Vilgalys R."/>
            <person name="Henrissat B."/>
            <person name="Grigoriev I.V."/>
            <person name="Hibbett D."/>
            <person name="Nagy L.G."/>
            <person name="Martin F.M."/>
        </authorList>
    </citation>
    <scope>NUCLEOTIDE SEQUENCE</scope>
    <source>
        <strain evidence="1">P2</strain>
    </source>
</reference>
<keyword evidence="2" id="KW-1185">Reference proteome</keyword>
<proteinExistence type="predicted"/>
<reference evidence="1" key="2">
    <citation type="journal article" date="2020" name="Nat. Commun.">
        <title>Large-scale genome sequencing of mycorrhizal fungi provides insights into the early evolution of symbiotic traits.</title>
        <authorList>
            <person name="Miyauchi S."/>
            <person name="Kiss E."/>
            <person name="Kuo A."/>
            <person name="Drula E."/>
            <person name="Kohler A."/>
            <person name="Sanchez-Garcia M."/>
            <person name="Morin E."/>
            <person name="Andreopoulos B."/>
            <person name="Barry K.W."/>
            <person name="Bonito G."/>
            <person name="Buee M."/>
            <person name="Carver A."/>
            <person name="Chen C."/>
            <person name="Cichocki N."/>
            <person name="Clum A."/>
            <person name="Culley D."/>
            <person name="Crous P.W."/>
            <person name="Fauchery L."/>
            <person name="Girlanda M."/>
            <person name="Hayes R.D."/>
            <person name="Keri Z."/>
            <person name="LaButti K."/>
            <person name="Lipzen A."/>
            <person name="Lombard V."/>
            <person name="Magnuson J."/>
            <person name="Maillard F."/>
            <person name="Murat C."/>
            <person name="Nolan M."/>
            <person name="Ohm R.A."/>
            <person name="Pangilinan J."/>
            <person name="Pereira M.F."/>
            <person name="Perotto S."/>
            <person name="Peter M."/>
            <person name="Pfister S."/>
            <person name="Riley R."/>
            <person name="Sitrit Y."/>
            <person name="Stielow J.B."/>
            <person name="Szollosi G."/>
            <person name="Zifcakova L."/>
            <person name="Stursova M."/>
            <person name="Spatafora J.W."/>
            <person name="Tedersoo L."/>
            <person name="Vaario L.M."/>
            <person name="Yamada A."/>
            <person name="Yan M."/>
            <person name="Wang P."/>
            <person name="Xu J."/>
            <person name="Bruns T."/>
            <person name="Baldrian P."/>
            <person name="Vilgalys R."/>
            <person name="Dunand C."/>
            <person name="Henrissat B."/>
            <person name="Grigoriev I.V."/>
            <person name="Hibbett D."/>
            <person name="Nagy L.G."/>
            <person name="Martin F.M."/>
        </authorList>
    </citation>
    <scope>NUCLEOTIDE SEQUENCE</scope>
    <source>
        <strain evidence="1">P2</strain>
    </source>
</reference>
<protein>
    <submittedName>
        <fullName evidence="1">Kinase-like protein</fullName>
    </submittedName>
</protein>
<sequence>MAGKTIGSGQIKLVEEIGTGGFGAVYRALEIESGSVLAVKCVRKRREKPGREPREISLQRLVCNHPNIVSVRGFYDDEGFVYAALDYCPGGDLFTAVVERGVFHAQDGLIKTAYLQILDAVDWCHNHRIAHRDIKPENVLCSEDYSMMYLADFGLASQDAFSKDFGRGSPFYLSPECIDEHRKFVPYSPFQADVWALGVVLVNMITRHNPWHLASLKDPLYNEYLRSPSSLALMLKISPATLTILKRVFIPYGLRITIPELRKRIEAIESFYPESEEKPEATPRVPKVAASRASSHRSIRVAVVAPVVTRSNSSPSEATSDSSLASAEGYLFSTPPTPFPGQLPRKMFVHPRQKTPAFTADISTTDEESSVPITPLSRPVDPSVDVLPVDPLDSPSAVKRCIAGMKNLVINDKRRKAQRLDL</sequence>
<evidence type="ECO:0000313" key="2">
    <source>
        <dbReference type="Proteomes" id="UP000886501"/>
    </source>
</evidence>